<protein>
    <submittedName>
        <fullName evidence="1">Uncharacterized protein</fullName>
    </submittedName>
</protein>
<accession>A0A175RBG2</accession>
<comment type="caution">
    <text evidence="1">The sequence shown here is derived from an EMBL/GenBank/DDBJ whole genome shotgun (WGS) entry which is preliminary data.</text>
</comment>
<dbReference type="Proteomes" id="UP000078272">
    <property type="component" value="Unassembled WGS sequence"/>
</dbReference>
<dbReference type="PATRIC" id="fig|401562.3.peg.539"/>
<evidence type="ECO:0000313" key="2">
    <source>
        <dbReference type="Proteomes" id="UP000078272"/>
    </source>
</evidence>
<name>A0A175RBG2_9HYPH</name>
<reference evidence="1 2" key="1">
    <citation type="journal article" date="2016" name="Front. Microbiol.">
        <title>Genomic Resource of Rice Seed Associated Bacteria.</title>
        <authorList>
            <person name="Midha S."/>
            <person name="Bansal K."/>
            <person name="Sharma S."/>
            <person name="Kumar N."/>
            <person name="Patil P.P."/>
            <person name="Chaudhry V."/>
            <person name="Patil P.B."/>
        </authorList>
    </citation>
    <scope>NUCLEOTIDE SEQUENCE [LARGE SCALE GENOMIC DNA]</scope>
    <source>
        <strain evidence="1 2">NS226</strain>
    </source>
</reference>
<proteinExistence type="predicted"/>
<evidence type="ECO:0000313" key="1">
    <source>
        <dbReference type="EMBL" id="KTQ96727.1"/>
    </source>
</evidence>
<dbReference type="STRING" id="401562.NS365_03700"/>
<sequence>MTLEKRVERQRRLVSMLEQRLLFERLVLQRLEGRQSRDEAPEPVETVASLGDVYRAACRRAAR</sequence>
<organism evidence="1 2">
    <name type="scientific">Aureimonas ureilytica</name>
    <dbReference type="NCBI Taxonomy" id="401562"/>
    <lineage>
        <taxon>Bacteria</taxon>
        <taxon>Pseudomonadati</taxon>
        <taxon>Pseudomonadota</taxon>
        <taxon>Alphaproteobacteria</taxon>
        <taxon>Hyphomicrobiales</taxon>
        <taxon>Aurantimonadaceae</taxon>
        <taxon>Aureimonas</taxon>
    </lineage>
</organism>
<dbReference type="AlphaFoldDB" id="A0A175RBG2"/>
<dbReference type="RefSeq" id="WP_058634255.1">
    <property type="nucleotide sequence ID" value="NZ_LDPZ01000013.1"/>
</dbReference>
<dbReference type="EMBL" id="LDPZ01000013">
    <property type="protein sequence ID" value="KTQ96727.1"/>
    <property type="molecule type" value="Genomic_DNA"/>
</dbReference>
<gene>
    <name evidence="1" type="ORF">NS226_06255</name>
</gene>